<feature type="domain" description="MobA-like NTP transferase" evidence="19">
    <location>
        <begin position="5"/>
        <end position="129"/>
    </location>
</feature>
<dbReference type="EC" id="2.3.1.157" evidence="18"/>
<feature type="binding site" evidence="18">
    <location>
        <position position="350"/>
    </location>
    <ligand>
        <name>UDP-N-acetyl-alpha-D-glucosamine</name>
        <dbReference type="ChEBI" id="CHEBI:57705"/>
    </ligand>
</feature>
<dbReference type="InterPro" id="IPR001451">
    <property type="entry name" value="Hexapep"/>
</dbReference>
<comment type="catalytic activity">
    <reaction evidence="15 18">
        <text>alpha-D-glucosamine 1-phosphate + acetyl-CoA = N-acetyl-alpha-D-glucosamine 1-phosphate + CoA + H(+)</text>
        <dbReference type="Rhea" id="RHEA:13725"/>
        <dbReference type="ChEBI" id="CHEBI:15378"/>
        <dbReference type="ChEBI" id="CHEBI:57287"/>
        <dbReference type="ChEBI" id="CHEBI:57288"/>
        <dbReference type="ChEBI" id="CHEBI:57776"/>
        <dbReference type="ChEBI" id="CHEBI:58516"/>
        <dbReference type="EC" id="2.3.1.157"/>
    </reaction>
</comment>
<feature type="binding site" evidence="18">
    <location>
        <position position="221"/>
    </location>
    <ligand>
        <name>UDP-N-acetyl-alpha-D-glucosamine</name>
        <dbReference type="ChEBI" id="CHEBI:57705"/>
    </ligand>
</feature>
<dbReference type="Pfam" id="PF00132">
    <property type="entry name" value="Hexapep"/>
    <property type="match status" value="1"/>
</dbReference>
<keyword evidence="5 18" id="KW-0808">Transferase</keyword>
<dbReference type="NCBIfam" id="TIGR01173">
    <property type="entry name" value="glmU"/>
    <property type="match status" value="1"/>
</dbReference>
<dbReference type="Proteomes" id="UP000031163">
    <property type="component" value="Chromosome"/>
</dbReference>
<feature type="binding site" evidence="18">
    <location>
        <begin position="359"/>
        <end position="360"/>
    </location>
    <ligand>
        <name>acetyl-CoA</name>
        <dbReference type="ChEBI" id="CHEBI:57288"/>
    </ligand>
</feature>
<sequence length="430" mass="48029">MKISVLILAAGLGTRMKSQNPKVLQKICSKAMILHILKQAYKISDDVCVVLSHQKEKVEQVVLEHFPNTRFLEQDLQNFPGTAGALRGYEGKHEKVLILCGDMPLIKAEDLEKIALNESDFNVAVFSAKDPKSYGRIVLKENKIQKIVETKDANKEELAINICNSGVYAIKVQILKEVLPLIKNDNKAKEYYLTDAVYLAKEKGYEIDAVFVNEQDFMGVNDKVELCLAQDLMQEAIKKEWMKQGVIFHMPATTFISDEVEFIGECEVYENVRIEGKSKIINSIIKSSSVIEDSIVENSDVGPLAHLRPKCQLKNTHIGNFVECKNALLNGVKAGHLSYLGDCEIDEGTNIGCGTITCNYDGIKKHKTKIGKNVFVGSDTQFIAPINIEDEVIIAAGSTVYKDVNKGSLYINRAKAEVKKEFFYQKLGKK</sequence>
<dbReference type="InterPro" id="IPR025877">
    <property type="entry name" value="MobA-like_NTP_Trfase"/>
</dbReference>
<dbReference type="GO" id="GO:0016020">
    <property type="term" value="C:membrane"/>
    <property type="evidence" value="ECO:0007669"/>
    <property type="project" value="GOC"/>
</dbReference>
<accession>A0A0A8H1F0</accession>
<dbReference type="GO" id="GO:0005737">
    <property type="term" value="C:cytoplasm"/>
    <property type="evidence" value="ECO:0007669"/>
    <property type="project" value="UniProtKB-SubCell"/>
</dbReference>
<evidence type="ECO:0000256" key="18">
    <source>
        <dbReference type="HAMAP-Rule" id="MF_01631"/>
    </source>
</evidence>
<feature type="binding site" evidence="18">
    <location>
        <position position="102"/>
    </location>
    <ligand>
        <name>Mg(2+)</name>
        <dbReference type="ChEBI" id="CHEBI:18420"/>
    </ligand>
</feature>
<feature type="active site" description="Proton acceptor" evidence="18">
    <location>
        <position position="336"/>
    </location>
</feature>
<evidence type="ECO:0000256" key="2">
    <source>
        <dbReference type="ARBA" id="ARBA00007707"/>
    </source>
</evidence>
<evidence type="ECO:0000256" key="10">
    <source>
        <dbReference type="ARBA" id="ARBA00022960"/>
    </source>
</evidence>
<dbReference type="InterPro" id="IPR029044">
    <property type="entry name" value="Nucleotide-diphossugar_trans"/>
</dbReference>
<comment type="pathway">
    <text evidence="18">Nucleotide-sugar biosynthesis; UDP-N-acetyl-alpha-D-glucosamine biosynthesis; UDP-N-acetyl-alpha-D-glucosamine from N-acetyl-alpha-D-glucosamine 1-phosphate: step 1/1.</text>
</comment>
<dbReference type="GO" id="GO:0006048">
    <property type="term" value="P:UDP-N-acetylglucosamine biosynthetic process"/>
    <property type="evidence" value="ECO:0007669"/>
    <property type="project" value="UniProtKB-UniPathway"/>
</dbReference>
<dbReference type="CDD" id="cd02540">
    <property type="entry name" value="GT2_GlmU_N_bac"/>
    <property type="match status" value="1"/>
</dbReference>
<comment type="similarity">
    <text evidence="3 18">In the N-terminal section; belongs to the N-acetylglucosamine-1-phosphate uridyltransferase family.</text>
</comment>
<dbReference type="STRING" id="1031564.CINS_0948"/>
<evidence type="ECO:0000313" key="20">
    <source>
        <dbReference type="EMBL" id="AJC87911.1"/>
    </source>
</evidence>
<feature type="binding site" evidence="18">
    <location>
        <position position="413"/>
    </location>
    <ligand>
        <name>acetyl-CoA</name>
        <dbReference type="ChEBI" id="CHEBI:57288"/>
    </ligand>
</feature>
<dbReference type="KEGG" id="cis:CINS_0948"/>
<dbReference type="GO" id="GO:0009252">
    <property type="term" value="P:peptidoglycan biosynthetic process"/>
    <property type="evidence" value="ECO:0007669"/>
    <property type="project" value="UniProtKB-UniRule"/>
</dbReference>
<comment type="caution">
    <text evidence="18">Lacks conserved residue(s) required for the propagation of feature annotation.</text>
</comment>
<comment type="subcellular location">
    <subcellularLocation>
        <location evidence="1 18">Cytoplasm</location>
    </subcellularLocation>
</comment>
<evidence type="ECO:0000256" key="14">
    <source>
        <dbReference type="ARBA" id="ARBA00023316"/>
    </source>
</evidence>
<dbReference type="EMBL" id="CP007770">
    <property type="protein sequence ID" value="AJC87911.1"/>
    <property type="molecule type" value="Genomic_DNA"/>
</dbReference>
<dbReference type="RefSeq" id="WP_039650298.1">
    <property type="nucleotide sequence ID" value="NZ_CP007770.1"/>
</dbReference>
<evidence type="ECO:0000256" key="9">
    <source>
        <dbReference type="ARBA" id="ARBA00022842"/>
    </source>
</evidence>
<comment type="pathway">
    <text evidence="18">Nucleotide-sugar biosynthesis; UDP-N-acetyl-alpha-D-glucosamine biosynthesis; N-acetyl-alpha-D-glucosamine 1-phosphate from alpha-D-glucosamine 6-phosphate (route II): step 2/2.</text>
</comment>
<dbReference type="PANTHER" id="PTHR43584:SF3">
    <property type="entry name" value="BIFUNCTIONAL PROTEIN GLMU"/>
    <property type="match status" value="1"/>
</dbReference>
<dbReference type="GeneID" id="74431740"/>
<keyword evidence="12 18" id="KW-0511">Multifunctional enzyme</keyword>
<comment type="similarity">
    <text evidence="2 18">In the C-terminal section; belongs to the transferase hexapeptide repeat family.</text>
</comment>
<evidence type="ECO:0000256" key="12">
    <source>
        <dbReference type="ARBA" id="ARBA00023268"/>
    </source>
</evidence>
<evidence type="ECO:0000256" key="6">
    <source>
        <dbReference type="ARBA" id="ARBA00022695"/>
    </source>
</evidence>
<feature type="binding site" evidence="18">
    <location>
        <position position="339"/>
    </location>
    <ligand>
        <name>UDP-N-acetyl-alpha-D-glucosamine</name>
        <dbReference type="ChEBI" id="CHEBI:57705"/>
    </ligand>
</feature>
<feature type="binding site" evidence="18">
    <location>
        <position position="22"/>
    </location>
    <ligand>
        <name>UDP-N-acetyl-alpha-D-glucosamine</name>
        <dbReference type="ChEBI" id="CHEBI:57705"/>
    </ligand>
</feature>
<comment type="catalytic activity">
    <reaction evidence="16 18">
        <text>N-acetyl-alpha-D-glucosamine 1-phosphate + UTP + H(+) = UDP-N-acetyl-alpha-D-glucosamine + diphosphate</text>
        <dbReference type="Rhea" id="RHEA:13509"/>
        <dbReference type="ChEBI" id="CHEBI:15378"/>
        <dbReference type="ChEBI" id="CHEBI:33019"/>
        <dbReference type="ChEBI" id="CHEBI:46398"/>
        <dbReference type="ChEBI" id="CHEBI:57705"/>
        <dbReference type="ChEBI" id="CHEBI:57776"/>
        <dbReference type="EC" id="2.7.7.23"/>
    </reaction>
</comment>
<organism evidence="20 21">
    <name type="scientific">Campylobacter insulaenigrae NCTC 12927</name>
    <dbReference type="NCBI Taxonomy" id="1031564"/>
    <lineage>
        <taxon>Bacteria</taxon>
        <taxon>Pseudomonadati</taxon>
        <taxon>Campylobacterota</taxon>
        <taxon>Epsilonproteobacteria</taxon>
        <taxon>Campylobacterales</taxon>
        <taxon>Campylobacteraceae</taxon>
        <taxon>Campylobacter</taxon>
    </lineage>
</organism>
<dbReference type="GO" id="GO:0000902">
    <property type="term" value="P:cell morphogenesis"/>
    <property type="evidence" value="ECO:0007669"/>
    <property type="project" value="UniProtKB-UniRule"/>
</dbReference>
<gene>
    <name evidence="18 20" type="primary">glmU</name>
    <name evidence="20" type="ORF">CINS_0948</name>
</gene>
<feature type="binding site" evidence="18">
    <location>
        <position position="149"/>
    </location>
    <ligand>
        <name>UDP-N-acetyl-alpha-D-glucosamine</name>
        <dbReference type="ChEBI" id="CHEBI:57705"/>
    </ligand>
</feature>
<dbReference type="GO" id="GO:0003977">
    <property type="term" value="F:UDP-N-acetylglucosamine diphosphorylase activity"/>
    <property type="evidence" value="ECO:0007669"/>
    <property type="project" value="UniProtKB-UniRule"/>
</dbReference>
<keyword evidence="11 18" id="KW-0573">Peptidoglycan synthesis</keyword>
<evidence type="ECO:0000256" key="5">
    <source>
        <dbReference type="ARBA" id="ARBA00022679"/>
    </source>
</evidence>
<evidence type="ECO:0000259" key="19">
    <source>
        <dbReference type="Pfam" id="PF12804"/>
    </source>
</evidence>
<feature type="binding site" evidence="18">
    <location>
        <position position="325"/>
    </location>
    <ligand>
        <name>UDP-N-acetyl-alpha-D-glucosamine</name>
        <dbReference type="ChEBI" id="CHEBI:57705"/>
    </ligand>
</feature>
<feature type="binding site" evidence="18">
    <location>
        <begin position="8"/>
        <end position="11"/>
    </location>
    <ligand>
        <name>UDP-N-acetyl-alpha-D-glucosamine</name>
        <dbReference type="ChEBI" id="CHEBI:57705"/>
    </ligand>
</feature>
<protein>
    <recommendedName>
        <fullName evidence="18">Bifunctional protein GlmU</fullName>
    </recommendedName>
    <domain>
        <recommendedName>
            <fullName evidence="18">UDP-N-acetylglucosamine pyrophosphorylase</fullName>
            <ecNumber evidence="18">2.7.7.23</ecNumber>
        </recommendedName>
        <alternativeName>
            <fullName evidence="18">N-acetylglucosamine-1-phosphate uridyltransferase</fullName>
        </alternativeName>
    </domain>
    <domain>
        <recommendedName>
            <fullName evidence="18">Glucosamine-1-phosphate N-acetyltransferase</fullName>
            <ecNumber evidence="18">2.3.1.157</ecNumber>
        </recommendedName>
    </domain>
</protein>
<keyword evidence="13 18" id="KW-0012">Acyltransferase</keyword>
<keyword evidence="14 18" id="KW-0961">Cell wall biogenesis/degradation</keyword>
<keyword evidence="8 18" id="KW-0677">Repeat</keyword>
<evidence type="ECO:0000256" key="16">
    <source>
        <dbReference type="ARBA" id="ARBA00048493"/>
    </source>
</evidence>
<evidence type="ECO:0000313" key="21">
    <source>
        <dbReference type="Proteomes" id="UP000031163"/>
    </source>
</evidence>
<evidence type="ECO:0000256" key="13">
    <source>
        <dbReference type="ARBA" id="ARBA00023315"/>
    </source>
</evidence>
<dbReference type="Gene3D" id="2.160.10.10">
    <property type="entry name" value="Hexapeptide repeat proteins"/>
    <property type="match status" value="1"/>
</dbReference>
<evidence type="ECO:0000256" key="15">
    <source>
        <dbReference type="ARBA" id="ARBA00048247"/>
    </source>
</evidence>
<feature type="region of interest" description="N-acetyltransferase" evidence="18">
    <location>
        <begin position="245"/>
        <end position="430"/>
    </location>
</feature>
<dbReference type="SUPFAM" id="SSF51161">
    <property type="entry name" value="Trimeric LpxA-like enzymes"/>
    <property type="match status" value="1"/>
</dbReference>
<keyword evidence="4 18" id="KW-0963">Cytoplasm</keyword>
<dbReference type="NCBIfam" id="NF010939">
    <property type="entry name" value="PRK14359.1"/>
    <property type="match status" value="1"/>
</dbReference>
<dbReference type="SUPFAM" id="SSF53448">
    <property type="entry name" value="Nucleotide-diphospho-sugar transferases"/>
    <property type="match status" value="1"/>
</dbReference>
<feature type="binding site" evidence="18">
    <location>
        <position position="396"/>
    </location>
    <ligand>
        <name>acetyl-CoA</name>
        <dbReference type="ChEBI" id="CHEBI:57288"/>
    </ligand>
</feature>
<dbReference type="HAMAP" id="MF_01631">
    <property type="entry name" value="GlmU"/>
    <property type="match status" value="1"/>
</dbReference>
<comment type="cofactor">
    <cofactor evidence="18">
        <name>Mg(2+)</name>
        <dbReference type="ChEBI" id="CHEBI:18420"/>
    </cofactor>
    <text evidence="18">Binds 1 Mg(2+) ion per subunit.</text>
</comment>
<feature type="binding site" evidence="18">
    <location>
        <begin position="81"/>
        <end position="82"/>
    </location>
    <ligand>
        <name>UDP-N-acetyl-alpha-D-glucosamine</name>
        <dbReference type="ChEBI" id="CHEBI:57705"/>
    </ligand>
</feature>
<feature type="binding site" evidence="18">
    <location>
        <position position="308"/>
    </location>
    <ligand>
        <name>UDP-N-acetyl-alpha-D-glucosamine</name>
        <dbReference type="ChEBI" id="CHEBI:57705"/>
    </ligand>
</feature>
<feature type="binding site" evidence="18">
    <location>
        <position position="221"/>
    </location>
    <ligand>
        <name>Mg(2+)</name>
        <dbReference type="ChEBI" id="CHEBI:18420"/>
    </ligand>
</feature>
<feature type="binding site" evidence="18">
    <location>
        <position position="378"/>
    </location>
    <ligand>
        <name>acetyl-CoA</name>
        <dbReference type="ChEBI" id="CHEBI:57288"/>
    </ligand>
</feature>
<dbReference type="GO" id="GO:0009245">
    <property type="term" value="P:lipid A biosynthetic process"/>
    <property type="evidence" value="ECO:0007669"/>
    <property type="project" value="UniProtKB-UniRule"/>
</dbReference>
<dbReference type="Gene3D" id="3.90.550.10">
    <property type="entry name" value="Spore Coat Polysaccharide Biosynthesis Protein SpsA, Chain A"/>
    <property type="match status" value="1"/>
</dbReference>
<dbReference type="EC" id="2.7.7.23" evidence="18"/>
<dbReference type="AlphaFoldDB" id="A0A0A8H1F0"/>
<dbReference type="GO" id="GO:0008360">
    <property type="term" value="P:regulation of cell shape"/>
    <property type="evidence" value="ECO:0007669"/>
    <property type="project" value="UniProtKB-KW"/>
</dbReference>
<evidence type="ECO:0000256" key="11">
    <source>
        <dbReference type="ARBA" id="ARBA00022984"/>
    </source>
</evidence>
<keyword evidence="10 18" id="KW-0133">Cell shape</keyword>
<evidence type="ECO:0000256" key="8">
    <source>
        <dbReference type="ARBA" id="ARBA00022737"/>
    </source>
</evidence>
<dbReference type="GO" id="GO:0019134">
    <property type="term" value="F:glucosamine-1-phosphate N-acetyltransferase activity"/>
    <property type="evidence" value="ECO:0007669"/>
    <property type="project" value="UniProtKB-UniRule"/>
</dbReference>
<comment type="pathway">
    <text evidence="18">Bacterial outer membrane biogenesis; LPS lipid A biosynthesis.</text>
</comment>
<dbReference type="InterPro" id="IPR011004">
    <property type="entry name" value="Trimer_LpxA-like_sf"/>
</dbReference>
<keyword evidence="7 18" id="KW-0479">Metal-binding</keyword>
<proteinExistence type="inferred from homology"/>
<evidence type="ECO:0000256" key="7">
    <source>
        <dbReference type="ARBA" id="ARBA00022723"/>
    </source>
</evidence>
<evidence type="ECO:0000256" key="17">
    <source>
        <dbReference type="ARBA" id="ARBA00049628"/>
    </source>
</evidence>
<dbReference type="UniPathway" id="UPA00113">
    <property type="reaction ID" value="UER00532"/>
</dbReference>
<evidence type="ECO:0000256" key="1">
    <source>
        <dbReference type="ARBA" id="ARBA00004496"/>
    </source>
</evidence>
<comment type="function">
    <text evidence="17 18">Catalyzes the last two sequential reactions in the de novo biosynthetic pathway for UDP-N-acetylglucosamine (UDP-GlcNAc). The C-terminal domain catalyzes the transfer of acetyl group from acetyl coenzyme A to glucosamine-1-phosphate (GlcN-1-P) to produce N-acetylglucosamine-1-phosphate (GlcNAc-1-P), which is converted into UDP-GlcNAc by the transfer of uridine 5-monophosphate (from uridine 5-triphosphate), a reaction catalyzed by the N-terminal domain.</text>
</comment>
<dbReference type="GO" id="GO:0000287">
    <property type="term" value="F:magnesium ion binding"/>
    <property type="evidence" value="ECO:0007669"/>
    <property type="project" value="UniProtKB-UniRule"/>
</dbReference>
<reference evidence="20 21" key="1">
    <citation type="journal article" date="2014" name="Genome Biol. Evol.">
        <title>Comparative Genomics of the Campylobacter lari Group.</title>
        <authorList>
            <person name="Miller W.G."/>
            <person name="Yee E."/>
            <person name="Chapman M.H."/>
            <person name="Smith T.P."/>
            <person name="Bono J.L."/>
            <person name="Huynh S."/>
            <person name="Parker C.T."/>
            <person name="Vandamme P."/>
            <person name="Luong K."/>
            <person name="Korlach J."/>
        </authorList>
    </citation>
    <scope>NUCLEOTIDE SEQUENCE [LARGE SCALE GENOMIC DNA]</scope>
    <source>
        <strain evidence="20 21">NCTC 12927</strain>
    </source>
</reference>
<feature type="region of interest" description="Pyrophosphorylase" evidence="18">
    <location>
        <begin position="1"/>
        <end position="223"/>
    </location>
</feature>
<feature type="binding site" evidence="18">
    <location>
        <position position="135"/>
    </location>
    <ligand>
        <name>UDP-N-acetyl-alpha-D-glucosamine</name>
        <dbReference type="ChEBI" id="CHEBI:57705"/>
    </ligand>
</feature>
<dbReference type="InterPro" id="IPR050065">
    <property type="entry name" value="GlmU-like"/>
</dbReference>
<feature type="region of interest" description="Linker" evidence="18">
    <location>
        <begin position="224"/>
        <end position="244"/>
    </location>
</feature>
<dbReference type="Pfam" id="PF12804">
    <property type="entry name" value="NTP_transf_3"/>
    <property type="match status" value="1"/>
</dbReference>
<keyword evidence="9 18" id="KW-0460">Magnesium</keyword>
<dbReference type="InterPro" id="IPR005882">
    <property type="entry name" value="Bifunctional_GlmU"/>
</dbReference>
<evidence type="ECO:0000256" key="3">
    <source>
        <dbReference type="ARBA" id="ARBA00007947"/>
    </source>
</evidence>
<dbReference type="PANTHER" id="PTHR43584">
    <property type="entry name" value="NUCLEOTIDYL TRANSFERASE"/>
    <property type="match status" value="1"/>
</dbReference>
<feature type="binding site" evidence="18">
    <location>
        <position position="164"/>
    </location>
    <ligand>
        <name>UDP-N-acetyl-alpha-D-glucosamine</name>
        <dbReference type="ChEBI" id="CHEBI:57705"/>
    </ligand>
</feature>
<evidence type="ECO:0000256" key="4">
    <source>
        <dbReference type="ARBA" id="ARBA00022490"/>
    </source>
</evidence>
<dbReference type="UniPathway" id="UPA00973"/>
<dbReference type="HOGENOM" id="CLU_029499_15_2_7"/>
<dbReference type="GO" id="GO:0071555">
    <property type="term" value="P:cell wall organization"/>
    <property type="evidence" value="ECO:0007669"/>
    <property type="project" value="UniProtKB-KW"/>
</dbReference>
<name>A0A0A8H1F0_9BACT</name>
<keyword evidence="6 18" id="KW-0548">Nucleotidyltransferase</keyword>
<comment type="subunit">
    <text evidence="18">Homotrimer.</text>
</comment>